<comment type="subcellular location">
    <subcellularLocation>
        <location evidence="1">Cell membrane</location>
        <topology evidence="1">Multi-pass membrane protein</topology>
    </subcellularLocation>
</comment>
<reference evidence="10 12" key="2">
    <citation type="submission" date="2018-06" db="EMBL/GenBank/DDBJ databases">
        <authorList>
            <consortium name="Pathogen Informatics"/>
            <person name="Doyle S."/>
        </authorList>
    </citation>
    <scope>NUCLEOTIDE SEQUENCE [LARGE SCALE GENOMIC DNA]</scope>
    <source>
        <strain evidence="10 12">NCTC10338</strain>
    </source>
</reference>
<evidence type="ECO:0000313" key="12">
    <source>
        <dbReference type="Proteomes" id="UP000255295"/>
    </source>
</evidence>
<gene>
    <name evidence="9" type="ORF">LS41612_05940</name>
    <name evidence="10" type="ORF">NCTC10338_03579</name>
</gene>
<feature type="domain" description="Major facilitator superfamily (MFS) profile" evidence="8">
    <location>
        <begin position="4"/>
        <end position="382"/>
    </location>
</feature>
<dbReference type="PANTHER" id="PTHR23517:SF10">
    <property type="entry name" value="MAJOR FACILITATOR SUPERFAMILY (MFS) PROFILE DOMAIN-CONTAINING PROTEIN"/>
    <property type="match status" value="1"/>
</dbReference>
<dbReference type="PANTHER" id="PTHR23517">
    <property type="entry name" value="RESISTANCE PROTEIN MDTM, PUTATIVE-RELATED-RELATED"/>
    <property type="match status" value="1"/>
</dbReference>
<evidence type="ECO:0000256" key="7">
    <source>
        <dbReference type="SAM" id="Phobius"/>
    </source>
</evidence>
<evidence type="ECO:0000256" key="4">
    <source>
        <dbReference type="ARBA" id="ARBA00022692"/>
    </source>
</evidence>
<keyword evidence="3" id="KW-1003">Cell membrane</keyword>
<dbReference type="EMBL" id="UFSZ01000001">
    <property type="protein sequence ID" value="SUV18448.1"/>
    <property type="molecule type" value="Genomic_DNA"/>
</dbReference>
<feature type="transmembrane region" description="Helical" evidence="7">
    <location>
        <begin position="274"/>
        <end position="291"/>
    </location>
</feature>
<dbReference type="SUPFAM" id="SSF103473">
    <property type="entry name" value="MFS general substrate transporter"/>
    <property type="match status" value="1"/>
</dbReference>
<dbReference type="GO" id="GO:0005886">
    <property type="term" value="C:plasma membrane"/>
    <property type="evidence" value="ECO:0007669"/>
    <property type="project" value="UniProtKB-SubCell"/>
</dbReference>
<organism evidence="9 11">
    <name type="scientific">Lysinibacillus sphaericus</name>
    <name type="common">Bacillus sphaericus</name>
    <dbReference type="NCBI Taxonomy" id="1421"/>
    <lineage>
        <taxon>Bacteria</taxon>
        <taxon>Bacillati</taxon>
        <taxon>Bacillota</taxon>
        <taxon>Bacilli</taxon>
        <taxon>Bacillales</taxon>
        <taxon>Bacillaceae</taxon>
        <taxon>Lysinibacillus</taxon>
    </lineage>
</organism>
<keyword evidence="6 7" id="KW-0472">Membrane</keyword>
<reference evidence="9 11" key="1">
    <citation type="submission" date="2017-03" db="EMBL/GenBank/DDBJ databases">
        <title>The whole genome sequencing and assembly of Lysinibacillus sphaericus DSM 28T strain.</title>
        <authorList>
            <person name="Lee Y.-J."/>
            <person name="Yi H."/>
            <person name="Bahn Y.-S."/>
            <person name="Kim J.F."/>
            <person name="Lee D.-W."/>
        </authorList>
    </citation>
    <scope>NUCLEOTIDE SEQUENCE [LARGE SCALE GENOMIC DNA]</scope>
    <source>
        <strain evidence="9 11">DSM 28</strain>
    </source>
</reference>
<feature type="transmembrane region" description="Helical" evidence="7">
    <location>
        <begin position="359"/>
        <end position="380"/>
    </location>
</feature>
<feature type="transmembrane region" description="Helical" evidence="7">
    <location>
        <begin position="157"/>
        <end position="180"/>
    </location>
</feature>
<evidence type="ECO:0000256" key="5">
    <source>
        <dbReference type="ARBA" id="ARBA00022989"/>
    </source>
</evidence>
<feature type="transmembrane region" description="Helical" evidence="7">
    <location>
        <begin position="37"/>
        <end position="59"/>
    </location>
</feature>
<evidence type="ECO:0000256" key="1">
    <source>
        <dbReference type="ARBA" id="ARBA00004651"/>
    </source>
</evidence>
<feature type="transmembrane region" description="Helical" evidence="7">
    <location>
        <begin position="131"/>
        <end position="151"/>
    </location>
</feature>
<name>A0A2S0JXL2_LYSSH</name>
<evidence type="ECO:0000256" key="2">
    <source>
        <dbReference type="ARBA" id="ARBA00022448"/>
    </source>
</evidence>
<evidence type="ECO:0000313" key="10">
    <source>
        <dbReference type="EMBL" id="SUV18448.1"/>
    </source>
</evidence>
<dbReference type="Gene3D" id="1.20.1250.20">
    <property type="entry name" value="MFS general substrate transporter like domains"/>
    <property type="match status" value="2"/>
</dbReference>
<dbReference type="InterPro" id="IPR036259">
    <property type="entry name" value="MFS_trans_sf"/>
</dbReference>
<dbReference type="Proteomes" id="UP000238825">
    <property type="component" value="Chromosome"/>
</dbReference>
<feature type="transmembrane region" description="Helical" evidence="7">
    <location>
        <begin position="297"/>
        <end position="318"/>
    </location>
</feature>
<dbReference type="PROSITE" id="PS50850">
    <property type="entry name" value="MFS"/>
    <property type="match status" value="1"/>
</dbReference>
<sequence length="395" mass="42897">MPKSVWFLIIGMLVNTTGNSFLWPLNAIYMHDYLGKSLAMAGFVLMLNSAAGVLGNLLGGFLFDRIGGYKSIMLGILLTVASLIGLTIWHGWPHYVWFLTILGFSGGIVFPGMFALAGAAWPEGGRKAFNAIYLAQNLGVAVGPALAGIVADYQFDYVFVVNLAMYILFFFIALITFRGIDAESIALKNVVSESKRITNKAPFYALLILSSSSVLCWLAYSQWSATISSYTQDLGLGLKQYSLLWTINGLLIVVGQPLIAPLVRRWEHQLKRQLVFGITLIAASFGIVAFAGDFKMFAAAMVVLTFGEMFYTPALPTIANQLAPKGREGFYQGIINSAATAGRMIGPLFGGIMVDQFGMIALVSILVVIVLIGIFPCLIYDRPLLGGRHANNSEN</sequence>
<accession>A0A2S0JXL2</accession>
<dbReference type="InterPro" id="IPR050171">
    <property type="entry name" value="MFS_Transporters"/>
</dbReference>
<evidence type="ECO:0000256" key="3">
    <source>
        <dbReference type="ARBA" id="ARBA00022475"/>
    </source>
</evidence>
<dbReference type="InterPro" id="IPR011701">
    <property type="entry name" value="MFS"/>
</dbReference>
<dbReference type="CDD" id="cd17329">
    <property type="entry name" value="MFS_MdtH_MDR_like"/>
    <property type="match status" value="1"/>
</dbReference>
<feature type="transmembrane region" description="Helical" evidence="7">
    <location>
        <begin position="201"/>
        <end position="223"/>
    </location>
</feature>
<keyword evidence="2" id="KW-0813">Transport</keyword>
<dbReference type="GO" id="GO:0022857">
    <property type="term" value="F:transmembrane transporter activity"/>
    <property type="evidence" value="ECO:0007669"/>
    <property type="project" value="InterPro"/>
</dbReference>
<keyword evidence="4 7" id="KW-0812">Transmembrane</keyword>
<feature type="transmembrane region" description="Helical" evidence="7">
    <location>
        <begin position="243"/>
        <end position="262"/>
    </location>
</feature>
<dbReference type="EMBL" id="CP019980">
    <property type="protein sequence ID" value="AVK95809.1"/>
    <property type="molecule type" value="Genomic_DNA"/>
</dbReference>
<dbReference type="InterPro" id="IPR001958">
    <property type="entry name" value="Tet-R_TetA/multi-R_MdtG-like"/>
</dbReference>
<dbReference type="Pfam" id="PF07690">
    <property type="entry name" value="MFS_1"/>
    <property type="match status" value="1"/>
</dbReference>
<dbReference type="RefSeq" id="WP_024363709.1">
    <property type="nucleotide sequence ID" value="NZ_BJNS01000002.1"/>
</dbReference>
<dbReference type="InterPro" id="IPR020846">
    <property type="entry name" value="MFS_dom"/>
</dbReference>
<feature type="transmembrane region" description="Helical" evidence="7">
    <location>
        <begin position="95"/>
        <end position="119"/>
    </location>
</feature>
<keyword evidence="5 7" id="KW-1133">Transmembrane helix</keyword>
<evidence type="ECO:0000313" key="9">
    <source>
        <dbReference type="EMBL" id="AVK95809.1"/>
    </source>
</evidence>
<dbReference type="PRINTS" id="PR01035">
    <property type="entry name" value="TCRTETA"/>
</dbReference>
<feature type="transmembrane region" description="Helical" evidence="7">
    <location>
        <begin position="330"/>
        <end position="353"/>
    </location>
</feature>
<evidence type="ECO:0000313" key="11">
    <source>
        <dbReference type="Proteomes" id="UP000238825"/>
    </source>
</evidence>
<feature type="transmembrane region" description="Helical" evidence="7">
    <location>
        <begin position="5"/>
        <end position="25"/>
    </location>
</feature>
<feature type="transmembrane region" description="Helical" evidence="7">
    <location>
        <begin position="71"/>
        <end position="89"/>
    </location>
</feature>
<evidence type="ECO:0000259" key="8">
    <source>
        <dbReference type="PROSITE" id="PS50850"/>
    </source>
</evidence>
<protein>
    <submittedName>
        <fullName evidence="10">Efflux transporter</fullName>
    </submittedName>
    <submittedName>
        <fullName evidence="9">MFS transporter</fullName>
    </submittedName>
</protein>
<dbReference type="AlphaFoldDB" id="A0A2S0JXL2"/>
<dbReference type="Proteomes" id="UP000255295">
    <property type="component" value="Unassembled WGS sequence"/>
</dbReference>
<dbReference type="GeneID" id="48275734"/>
<evidence type="ECO:0000256" key="6">
    <source>
        <dbReference type="ARBA" id="ARBA00023136"/>
    </source>
</evidence>
<proteinExistence type="predicted"/>